<dbReference type="PROSITE" id="PS50138">
    <property type="entry name" value="BRCA2_REPEAT"/>
    <property type="match status" value="9"/>
</dbReference>
<feature type="region of interest" description="Disordered" evidence="6">
    <location>
        <begin position="434"/>
        <end position="453"/>
    </location>
</feature>
<feature type="domain" description="Tower" evidence="7">
    <location>
        <begin position="2649"/>
        <end position="2690"/>
    </location>
</feature>
<dbReference type="InterPro" id="IPR036315">
    <property type="entry name" value="BRCA2_hlx_sf"/>
</dbReference>
<keyword evidence="2" id="KW-0227">DNA damage</keyword>
<dbReference type="InterPro" id="IPR012340">
    <property type="entry name" value="NA-bd_OB-fold"/>
</dbReference>
<proteinExistence type="evidence at transcript level"/>
<dbReference type="CDD" id="cd04494">
    <property type="entry name" value="BRCA2DBD_OB2"/>
    <property type="match status" value="1"/>
</dbReference>
<dbReference type="InterPro" id="IPR002093">
    <property type="entry name" value="BRCA2_repeat"/>
</dbReference>
<keyword evidence="5" id="KW-0234">DNA repair</keyword>
<dbReference type="InterPro" id="IPR015252">
    <property type="entry name" value="BRCA2_hlx"/>
</dbReference>
<dbReference type="Pfam" id="PF09103">
    <property type="entry name" value="BRCA-2_OB1"/>
    <property type="match status" value="1"/>
</dbReference>
<keyword evidence="3" id="KW-0238">DNA-binding</keyword>
<feature type="compositionally biased region" description="Polar residues" evidence="6">
    <location>
        <begin position="1158"/>
        <end position="1179"/>
    </location>
</feature>
<dbReference type="InterPro" id="IPR015188">
    <property type="entry name" value="BRCA2_OB_3"/>
</dbReference>
<dbReference type="SUPFAM" id="SSF81878">
    <property type="entry name" value="BRCA2 tower domain"/>
    <property type="match status" value="1"/>
</dbReference>
<feature type="compositionally biased region" description="Polar residues" evidence="6">
    <location>
        <begin position="1982"/>
        <end position="1997"/>
    </location>
</feature>
<evidence type="ECO:0000256" key="5">
    <source>
        <dbReference type="ARBA" id="ARBA00023204"/>
    </source>
</evidence>
<feature type="region of interest" description="Disordered" evidence="6">
    <location>
        <begin position="581"/>
        <end position="619"/>
    </location>
</feature>
<feature type="compositionally biased region" description="Polar residues" evidence="6">
    <location>
        <begin position="488"/>
        <end position="520"/>
    </location>
</feature>
<feature type="region of interest" description="Disordered" evidence="6">
    <location>
        <begin position="486"/>
        <end position="541"/>
    </location>
</feature>
<dbReference type="SUPFAM" id="SSF50249">
    <property type="entry name" value="Nucleic acid-binding proteins"/>
    <property type="match status" value="3"/>
</dbReference>
<evidence type="ECO:0000256" key="2">
    <source>
        <dbReference type="ARBA" id="ARBA00022763"/>
    </source>
</evidence>
<evidence type="ECO:0000256" key="6">
    <source>
        <dbReference type="SAM" id="MobiDB-lite"/>
    </source>
</evidence>
<dbReference type="SMART" id="SM01341">
    <property type="entry name" value="Tower"/>
    <property type="match status" value="1"/>
</dbReference>
<feature type="region of interest" description="Disordered" evidence="6">
    <location>
        <begin position="3116"/>
        <end position="3135"/>
    </location>
</feature>
<dbReference type="InterPro" id="IPR055077">
    <property type="entry name" value="BRCA2_TR2"/>
</dbReference>
<dbReference type="Pfam" id="PF09121">
    <property type="entry name" value="Tower"/>
    <property type="match status" value="1"/>
</dbReference>
<dbReference type="Pfam" id="PF22687">
    <property type="entry name" value="BRCA2_TR2"/>
    <property type="match status" value="1"/>
</dbReference>
<feature type="compositionally biased region" description="Low complexity" evidence="6">
    <location>
        <begin position="1138"/>
        <end position="1149"/>
    </location>
</feature>
<dbReference type="GO" id="GO:0000724">
    <property type="term" value="P:double-strand break repair via homologous recombination"/>
    <property type="evidence" value="ECO:0007669"/>
    <property type="project" value="InterPro"/>
</dbReference>
<dbReference type="GO" id="GO:0006355">
    <property type="term" value="P:regulation of DNA-templated transcription"/>
    <property type="evidence" value="ECO:0007669"/>
    <property type="project" value="TreeGrafter"/>
</dbReference>
<name>A0A1Z1VQU7_XENLA</name>
<accession>A0A1Z1VQU7</accession>
<evidence type="ECO:0000313" key="8">
    <source>
        <dbReference type="EMBL" id="ARX72124.1"/>
    </source>
</evidence>
<dbReference type="FunFam" id="2.40.50.140:FF:000205">
    <property type="entry name" value="Breast cancer susceptibility protein 2"/>
    <property type="match status" value="1"/>
</dbReference>
<dbReference type="PANTHER" id="PTHR11289">
    <property type="entry name" value="BREAST CANCER TYPE 2 SUSCEPTIBILITY PROTEIN BRCA2"/>
    <property type="match status" value="1"/>
</dbReference>
<evidence type="ECO:0000256" key="1">
    <source>
        <dbReference type="ARBA" id="ARBA00022737"/>
    </source>
</evidence>
<dbReference type="Pfam" id="PF21318">
    <property type="entry name" value="BRCA2DBD_OB2"/>
    <property type="match status" value="1"/>
</dbReference>
<dbReference type="CDD" id="cd04493">
    <property type="entry name" value="BRCA2DBD_OB1"/>
    <property type="match status" value="1"/>
</dbReference>
<dbReference type="Gene3D" id="6.10.70.10">
    <property type="match status" value="1"/>
</dbReference>
<organism evidence="8">
    <name type="scientific">Xenopus laevis</name>
    <name type="common">African clawed frog</name>
    <dbReference type="NCBI Taxonomy" id="8355"/>
    <lineage>
        <taxon>Eukaryota</taxon>
        <taxon>Metazoa</taxon>
        <taxon>Chordata</taxon>
        <taxon>Craniata</taxon>
        <taxon>Vertebrata</taxon>
        <taxon>Euteleostomi</taxon>
        <taxon>Amphibia</taxon>
        <taxon>Batrachia</taxon>
        <taxon>Anura</taxon>
        <taxon>Pipoidea</taxon>
        <taxon>Pipidae</taxon>
        <taxon>Xenopodinae</taxon>
        <taxon>Xenopus</taxon>
        <taxon>Xenopus</taxon>
    </lineage>
</organism>
<dbReference type="InterPro" id="IPR015205">
    <property type="entry name" value="Tower_dom"/>
</dbReference>
<dbReference type="Pfam" id="PF09169">
    <property type="entry name" value="BRCA-2_helical"/>
    <property type="match status" value="1"/>
</dbReference>
<dbReference type="GO" id="GO:0005634">
    <property type="term" value="C:nucleus"/>
    <property type="evidence" value="ECO:0007669"/>
    <property type="project" value="TreeGrafter"/>
</dbReference>
<dbReference type="InterPro" id="IPR015187">
    <property type="entry name" value="BRCA2_OB_1"/>
</dbReference>
<dbReference type="SUPFAM" id="SSF81872">
    <property type="entry name" value="BRCA2 helical domain"/>
    <property type="match status" value="1"/>
</dbReference>
<dbReference type="Pfam" id="PF00634">
    <property type="entry name" value="BRCA2"/>
    <property type="match status" value="8"/>
</dbReference>
<dbReference type="InterPro" id="IPR048262">
    <property type="entry name" value="BRCA2_OB_2_dom"/>
</dbReference>
<evidence type="ECO:0000259" key="7">
    <source>
        <dbReference type="SMART" id="SM01341"/>
    </source>
</evidence>
<keyword evidence="1" id="KW-0677">Repeat</keyword>
<reference evidence="8" key="1">
    <citation type="journal article" date="2017" name="Mol. Cell">
        <title>Smarcal1-Mediated Fork Reversal Triggers Mre11-Dependent Degradation of Nascent DNA in the Absence of Brca2 and Stable Rad51 Nucleofilaments.</title>
        <authorList>
            <person name="Kolinjivadi A.M."/>
            <person name="Sannino V."/>
            <person name="De Antoni A."/>
            <person name="Zadorozhny K."/>
            <person name="Kilkenny M."/>
            <person name="Techer H."/>
            <person name="Baldi G."/>
            <person name="Shen R."/>
            <person name="Ciccia A."/>
            <person name="Pellegrini L."/>
            <person name="Krejci L."/>
            <person name="Costanzo V."/>
        </authorList>
    </citation>
    <scope>NUCLEOTIDE SEQUENCE</scope>
</reference>
<evidence type="ECO:0000256" key="4">
    <source>
        <dbReference type="ARBA" id="ARBA00023172"/>
    </source>
</evidence>
<dbReference type="Gene3D" id="2.40.50.140">
    <property type="entry name" value="Nucleic acid-binding proteins"/>
    <property type="match status" value="3"/>
</dbReference>
<dbReference type="EMBL" id="KY024483">
    <property type="protein sequence ID" value="ARX72124.1"/>
    <property type="molecule type" value="mRNA"/>
</dbReference>
<feature type="region of interest" description="Disordered" evidence="6">
    <location>
        <begin position="1969"/>
        <end position="1997"/>
    </location>
</feature>
<sequence>MATSQLGKSVFYDLFSTHCTHSDLGPISLNWFEELTAEASPYESRTCGNNECSFDDLHENTVKTPKQKTSIYSQLDSTPVIFKERLLSPVFTSTYTELDTRQNATDNENIGRLEKSNCTQIKHQTSDVFSPSSRCLNESPAVIKEMFKTPLRNKRLHRTPQSDWKPNICSSLFCTPKLMKNQTRGITESLGVEVDPEMSWSSSLATPPSPTVIIAQANDQPKANKNTAIVQSLFTKFENEEENHLPPLLSEVGTKHEEHQICAALQEKSGTHSESTGVTEASAISSRAGWKKTVANAVQDEEVSRTVENALEGMEDVLSFFFASDKTPVLRKVKSANRARRKVESAKSQCQDLSFKAEEERSILVHLDEHHDTDIEMLKELEQDKNVNEKSLSKETLTYEWSQLNLCELDITQPEDSTLHAANVRCDGITVNKRDTCNNSHAEKPQDVGEPSTSNVLTHKFSTCIGKESTLNVECINANLNNIASSSPKPMNSLKQSCTSQHNLSQSEENDFSDISNSGVGSIPKLTTHPTKKPATAELSSVDVCSKKLQERVTINTSFSTLKKQSKFMYSINTAVTGPLERNTSTATRRSFYSHSSSSEGPKPHIKEDQNEPESNSEYCSQKPVFLEKDNSNMGSSFMVVCKSGNISHHRNMDNNSEDVRASEAHVFESKDECKTSLNIRKKVEATAHHFARRQPEVESSSDFLLTDCKEDASVEHESHQFYGHAKQEVSCSRLNSNLSSDMQIKTEVKAFDVMSSTDNHAAKPNNQLRQNVDVSTGLTGNPCSGENVKGSCWDKGSFLHVKQEKNASHGFASSETKDTADFTSDHLSHVISEKSLCEQQIALTKLPDLGILSETFGGFKTASNKKIHISDTNIIKGRDLFKEIELVTGDPNTSNEENKESSKKTPFNIPACERQYKGFKTAANKEIHVSESTFANGRLLFKDIEEESSETAAVKTNDDELFIKPVSSTKPEIIPPKKGHMQQSTGSKYSTENDLLGLEYQSANGNVITHGYFNMSAAEKSFKGFKTASNKDIVVSESTFAKGKLLFEDIEGISSETGRTIDCKAKSIELSTSNLGMHQLMCKKEPSTSENTDCKAPKIAKVQTDLSENYHNMDLKESANSEMEAGHAENNQMTRKASAFSPHAASSALPKDKRKPNSTTKTSSHLNEQLTESQQAEISELSSILENADSQFDFTQFKKGISVARNGEKQNSHECGIDSQNLNNSDVWKDVDLNDSFAAGRDHLEVTKTSVPDCSPGVKELPSAVEYCSKETNASKPDVESLAQNSLVEQHERLFTGFNLASGKPVNIDSDVLAKAVELFSDIDDARELLSHPKEECSKSSIKHYSKVVNNLNCEKTEHTSENLVYCSNISLPFTKTLVKDATVKVSGNEKSQNQDYLKCESTDVTNSPPKEQQNEQFKCYESTVSEFSKKGFQTARGKNIMLSESSIQKARHIFAEEYQDNFTLHCNIEKTTQITQCVKERTQFSNVNLEPKQAASEKNIPIESTGKDFMLGFCTAGGKKVSVSDDSLAKARKLFQEECAFSKEGKLDEVIQNKLLNCEPFPLLTCEPGLKQRGKCFEEISASTNPTEIKPELYTEGVSKRGSNGRVNSSDLAAGEGMPINIGQASLLAGNVLKNLSSQNVLKHGHDVHLLTEHLCAGVKVNKSNDSGHFVNQNLDESNDNQSLCSPTNTVNINKDCTSLAPLSFSTASGKSVTVSHDSLQKARLMLSETANDVIEDINKQAVAYITPGIKKTEAEKEQNNVHNSIGQSRKLHSHSFCTASGKKVNISENSLKQVKATCLSTDPKETSTALFKAEKSILNEGAKDVSTLQNDVAVPKAVSFSTASGKTVQLSDESLKRARAFFSEIDNSQLLQQLNNESPFDERSIGVEMKKSIQTPLTTEKAETTESIKVKVNNGSFGFNTTSGKQVSVSESALKKVKDIFQECDDPVNYEQNKPLVRMTMSSKMKESAPGLKRPAQIPVSSYQSDNVQSKEGNVSTFQDGYANKKSLNTYSEEARRPAITTVPRQHLTPTYMSKISTSTSAFPNKTKPDLYVTTSHNTPQNDFEIEAAESARAFLEDDDLTDMGSAAHETYLCANQTSNTRTGKRSRTEGPAYGEPPIKRQLLPEFDRTTDTRQQKVILKPLISTPDMLRDRRKFSYSLPLKPSTCNPESAVLRDPGIPSQAQLHPKSKIFHQSLSIKSPDVLSAPTPKSYSPAAARRESVHCLSASKIPAKTFVPPFKKRVATWADDQSSDIQNDPSHGLIENMAEDFSKEDKVETICTLQDRFDDSDILQMTSNLRCSKDLQEMRIRKKQRQKIKAQPGSLYCLKMSPVKRISLESAVEGRGPILYSREQLYKYGVVKNHIGVSSEKASSFQFHCSDYFTKELLLSGNGVQLADGGWLIPTDQGKAGKGEIYRAFCDTPGVDPKLISAEWVYNHYRWIVWKLAAMEVMFPKKFAGRCLTPERVLLQLKYRYDVEIDKSQRSAIKKIMERDDSPAKTLVLCIARIISQGVRLPNVCTNKNEPTDCKESSAVIEATDGWYGINVLLDPSLTALLHKGRLFIGQKLIIHGAELVGSDDACTPLEAPESLMLKIAANSTRPARWQTKLGYFRDPRPFCLHLSSLLSEGGVVGCVDVVIQRIYPMQWMEKMASGLYVFRSDRAEEREAEKHSANQQKKLEMLFSKIQAEFEQREECNRKKGLRRRSLNAQQMQTLQDGAEIYEAIQNEADPGYLESCLNAEQLKALNHHRQLVNDKKQALIQAEFRKAIECSEQDANGCTRRDVTPVWKLRIADYRDQEADATYILNIWRPLPDVFSLLKEGCRYKMYHLSASASKGKSLAADLQLTATKKTRFQQLQPSESVLGQIYSPREATEFSRFQEPLFSAPYAEVDLVGLVISVNKKTGAAPVVYISDETQNFVALKFWTDLGQLGLEEMTKPRTFISANNLRWRSDCIMGIPTMYVGDLANISSNPKEIHLQRAIQKLKLSIQNVQDFWNSSQTTLMKALQINNAGTTGCSKNPSTPTWKSEVSAGSSYLTPLHHSSKRLLSSVDASDLQTENPLCSKEIELKTCKKRKALDFLSRIPSPPPVTPVRPLVSPSLQKAFRPPRSCSIHRLGPETKHSTENVQRTTAKSTKDPAKLEGEFVADEELAMINTQALLLGLEEQKKEKPAEWQVK</sequence>
<feature type="region of interest" description="Disordered" evidence="6">
    <location>
        <begin position="1121"/>
        <end position="1179"/>
    </location>
</feature>
<dbReference type="GO" id="GO:0003677">
    <property type="term" value="F:DNA binding"/>
    <property type="evidence" value="ECO:0007669"/>
    <property type="project" value="UniProtKB-KW"/>
</dbReference>
<feature type="region of interest" description="Disordered" evidence="6">
    <location>
        <begin position="2101"/>
        <end position="2121"/>
    </location>
</feature>
<dbReference type="PANTHER" id="PTHR11289:SF0">
    <property type="entry name" value="BREAST CANCER TYPE 2 SUSCEPTIBILITY PROTEIN"/>
    <property type="match status" value="1"/>
</dbReference>
<feature type="compositionally biased region" description="Basic and acidic residues" evidence="6">
    <location>
        <begin position="434"/>
        <end position="447"/>
    </location>
</feature>
<gene>
    <name evidence="8" type="primary">BRCA2</name>
</gene>
<protein>
    <submittedName>
        <fullName evidence="8">Breast cancer type 2 susceptibility protein</fullName>
    </submittedName>
</protein>
<dbReference type="PIRSF" id="PIRSF002397">
    <property type="entry name" value="BRCA2"/>
    <property type="match status" value="1"/>
</dbReference>
<evidence type="ECO:0000256" key="3">
    <source>
        <dbReference type="ARBA" id="ARBA00023125"/>
    </source>
</evidence>
<keyword evidence="4" id="KW-0233">DNA recombination</keyword>
<dbReference type="Pfam" id="PF09104">
    <property type="entry name" value="BRCA-2_OB3"/>
    <property type="match status" value="1"/>
</dbReference>
<dbReference type="InterPro" id="IPR015525">
    <property type="entry name" value="BRCA2"/>
</dbReference>